<dbReference type="GO" id="GO:0000032">
    <property type="term" value="P:cell wall mannoprotein biosynthetic process"/>
    <property type="evidence" value="ECO:0007669"/>
    <property type="project" value="TreeGrafter"/>
</dbReference>
<evidence type="ECO:0000256" key="2">
    <source>
        <dbReference type="ARBA" id="ARBA00022679"/>
    </source>
</evidence>
<sequence length="387" mass="45258">MRTLSLLAIIAFTIFAFIHIVLSGLGLSFDSSRSNDINLITNTSNLDIPDTTASANDKSDSSTHDHTDAFIKHPNPDLKAAFVTFTKSDTESLTKLRSTIRDLQDRFNNDRNYPYIIFSNEGLSDEFKELVRPLTNDNIIFELLNSTFYGYPDFIDIARANKTREDMKDIIFGASDDYRFQARFMAGMMFRHPAMADLDYYWRFEIGTHYLTPISFDPFDYMKKNGKKLSFSFALYEYHDTIPTLYPAVERYIYDHPGQIFHKTEQDTLWSFILDDDSETYNDCHFWSNFQIGDLNFFRGPKYQDFFNHIDRTGGIFYERWGDPVIHTMASLVYLKKSQIHHWDSIGYQVGQFMHCPEDENIWKSGVCRPISNFDYQDFSCLPLFLE</sequence>
<dbReference type="SUPFAM" id="SSF53448">
    <property type="entry name" value="Nucleotide-diphospho-sugar transferases"/>
    <property type="match status" value="1"/>
</dbReference>
<dbReference type="InterPro" id="IPR002685">
    <property type="entry name" value="Glyco_trans_15"/>
</dbReference>
<reference evidence="3 4" key="1">
    <citation type="submission" date="2016-07" db="EMBL/GenBank/DDBJ databases">
        <title>Pervasive Adenine N6-methylation of Active Genes in Fungi.</title>
        <authorList>
            <consortium name="DOE Joint Genome Institute"/>
            <person name="Mondo S.J."/>
            <person name="Dannebaum R.O."/>
            <person name="Kuo R.C."/>
            <person name="Labutti K."/>
            <person name="Haridas S."/>
            <person name="Kuo A."/>
            <person name="Salamov A."/>
            <person name="Ahrendt S.R."/>
            <person name="Lipzen A."/>
            <person name="Sullivan W."/>
            <person name="Andreopoulos W.B."/>
            <person name="Clum A."/>
            <person name="Lindquist E."/>
            <person name="Daum C."/>
            <person name="Ramamoorthy G.K."/>
            <person name="Gryganskyi A."/>
            <person name="Culley D."/>
            <person name="Magnuson J.K."/>
            <person name="James T.Y."/>
            <person name="O'Malley M.A."/>
            <person name="Stajich J.E."/>
            <person name="Spatafora J.W."/>
            <person name="Visel A."/>
            <person name="Grigoriev I.V."/>
        </authorList>
    </citation>
    <scope>NUCLEOTIDE SEQUENCE [LARGE SCALE GENOMIC DNA]</scope>
    <source>
        <strain evidence="3 4">NRRL 1336</strain>
    </source>
</reference>
<gene>
    <name evidence="3" type="ORF">BCR42DRAFT_458648</name>
</gene>
<dbReference type="EMBL" id="MCGE01000003">
    <property type="protein sequence ID" value="ORZ23171.1"/>
    <property type="molecule type" value="Genomic_DNA"/>
</dbReference>
<dbReference type="PANTHER" id="PTHR31121">
    <property type="entry name" value="ALPHA-1,2 MANNOSYLTRANSFERASE KTR1"/>
    <property type="match status" value="1"/>
</dbReference>
<comment type="caution">
    <text evidence="3">The sequence shown here is derived from an EMBL/GenBank/DDBJ whole genome shotgun (WGS) entry which is preliminary data.</text>
</comment>
<protein>
    <submittedName>
        <fullName evidence="3">Nucleotide-diphospho-sugar transferase</fullName>
    </submittedName>
</protein>
<comment type="similarity">
    <text evidence="1">Belongs to the glycosyltransferase 15 family.</text>
</comment>
<dbReference type="PIRSF" id="PIRSF018153">
    <property type="entry name" value="Glyco_trans_15"/>
    <property type="match status" value="1"/>
</dbReference>
<dbReference type="PANTHER" id="PTHR31121:SF6">
    <property type="entry name" value="ALPHA-1,2 MANNOSYLTRANSFERASE KTR1"/>
    <property type="match status" value="1"/>
</dbReference>
<evidence type="ECO:0000256" key="1">
    <source>
        <dbReference type="ARBA" id="ARBA00007677"/>
    </source>
</evidence>
<evidence type="ECO:0000313" key="3">
    <source>
        <dbReference type="EMBL" id="ORZ23171.1"/>
    </source>
</evidence>
<dbReference type="GO" id="GO:0016020">
    <property type="term" value="C:membrane"/>
    <property type="evidence" value="ECO:0007669"/>
    <property type="project" value="InterPro"/>
</dbReference>
<accession>A0A1X2IXH3</accession>
<dbReference type="Proteomes" id="UP000193560">
    <property type="component" value="Unassembled WGS sequence"/>
</dbReference>
<dbReference type="OrthoDB" id="439943at2759"/>
<evidence type="ECO:0000313" key="4">
    <source>
        <dbReference type="Proteomes" id="UP000193560"/>
    </source>
</evidence>
<keyword evidence="4" id="KW-1185">Reference proteome</keyword>
<dbReference type="GO" id="GO:0000026">
    <property type="term" value="F:alpha-1,2-mannosyltransferase activity"/>
    <property type="evidence" value="ECO:0007669"/>
    <property type="project" value="TreeGrafter"/>
</dbReference>
<dbReference type="Gene3D" id="3.90.550.10">
    <property type="entry name" value="Spore Coat Polysaccharide Biosynthesis Protein SpsA, Chain A"/>
    <property type="match status" value="1"/>
</dbReference>
<keyword evidence="2 3" id="KW-0808">Transferase</keyword>
<name>A0A1X2IXH3_9FUNG</name>
<dbReference type="GO" id="GO:0006487">
    <property type="term" value="P:protein N-linked glycosylation"/>
    <property type="evidence" value="ECO:0007669"/>
    <property type="project" value="TreeGrafter"/>
</dbReference>
<dbReference type="GO" id="GO:0005794">
    <property type="term" value="C:Golgi apparatus"/>
    <property type="evidence" value="ECO:0007669"/>
    <property type="project" value="TreeGrafter"/>
</dbReference>
<dbReference type="InterPro" id="IPR029044">
    <property type="entry name" value="Nucleotide-diphossugar_trans"/>
</dbReference>
<proteinExistence type="inferred from homology"/>
<dbReference type="AlphaFoldDB" id="A0A1X2IXH3"/>
<organism evidence="3 4">
    <name type="scientific">Absidia repens</name>
    <dbReference type="NCBI Taxonomy" id="90262"/>
    <lineage>
        <taxon>Eukaryota</taxon>
        <taxon>Fungi</taxon>
        <taxon>Fungi incertae sedis</taxon>
        <taxon>Mucoromycota</taxon>
        <taxon>Mucoromycotina</taxon>
        <taxon>Mucoromycetes</taxon>
        <taxon>Mucorales</taxon>
        <taxon>Cunninghamellaceae</taxon>
        <taxon>Absidia</taxon>
    </lineage>
</organism>
<dbReference type="Pfam" id="PF01793">
    <property type="entry name" value="Glyco_transf_15"/>
    <property type="match status" value="1"/>
</dbReference>